<feature type="domain" description="NEAT" evidence="10">
    <location>
        <begin position="32"/>
        <end position="153"/>
    </location>
</feature>
<dbReference type="SMART" id="SM00725">
    <property type="entry name" value="NEAT"/>
    <property type="match status" value="1"/>
</dbReference>
<evidence type="ECO:0000259" key="10">
    <source>
        <dbReference type="PROSITE" id="PS50978"/>
    </source>
</evidence>
<evidence type="ECO:0000256" key="2">
    <source>
        <dbReference type="ARBA" id="ARBA00022512"/>
    </source>
</evidence>
<dbReference type="InterPro" id="IPR017502">
    <property type="entry name" value="Sortase_SrtB_target"/>
</dbReference>
<dbReference type="InterPro" id="IPR037250">
    <property type="entry name" value="NEAT_dom_sf"/>
</dbReference>
<keyword evidence="8" id="KW-1133">Transmembrane helix</keyword>
<feature type="transmembrane region" description="Helical" evidence="8">
    <location>
        <begin position="258"/>
        <end position="276"/>
    </location>
</feature>
<evidence type="ECO:0000256" key="4">
    <source>
        <dbReference type="ARBA" id="ARBA00022729"/>
    </source>
</evidence>
<dbReference type="PANTHER" id="PTHR37824">
    <property type="entry name" value="IRON-REGULATED SURFACE DETERMINANT PROTEIN C"/>
    <property type="match status" value="1"/>
</dbReference>
<dbReference type="CDD" id="cd06920">
    <property type="entry name" value="NEAT"/>
    <property type="match status" value="1"/>
</dbReference>
<dbReference type="RefSeq" id="WP_166146911.1">
    <property type="nucleotide sequence ID" value="NZ_JAAOIW010000002.1"/>
</dbReference>
<comment type="caution">
    <text evidence="11">The sequence shown here is derived from an EMBL/GenBank/DDBJ whole genome shotgun (WGS) entry which is preliminary data.</text>
</comment>
<evidence type="ECO:0000256" key="9">
    <source>
        <dbReference type="SAM" id="SignalP"/>
    </source>
</evidence>
<keyword evidence="6" id="KW-0572">Peptidoglycan-anchor</keyword>
<proteinExistence type="predicted"/>
<dbReference type="Gene3D" id="2.60.40.1850">
    <property type="match status" value="1"/>
</dbReference>
<keyword evidence="8" id="KW-0472">Membrane</keyword>
<sequence length="286" mass="29977">MRKRRLLQSVLITALCLLTLIIMPTAQAAIDLADGTYTLNYTITKAENESVSMANDYFEKPATVFVKNGQIEIQLPINHSKWVTQFKIPNQASLVDAKVISTDTAADKRIVRFPVSDLSKPIISKIHVTVPSIDYDHDYTIRFMLDEKSIKSTEAVAAAPAKAATETPATPPAALEAAPAPSSSSDKATVAVAPTPASASAETKPAPKPVATTTVEATKTASAAAAVGAPVAANGNGNQAVANASTVANPKTGDSASIAIWVTLLPLALISLGYMARTRRTGKVIK</sequence>
<keyword evidence="2" id="KW-0134">Cell wall</keyword>
<dbReference type="InterPro" id="IPR006635">
    <property type="entry name" value="NEAT_dom"/>
</dbReference>
<name>A0ABX0J5T1_9BACL</name>
<feature type="chain" id="PRO_5045224380" evidence="9">
    <location>
        <begin position="29"/>
        <end position="286"/>
    </location>
</feature>
<dbReference type="PROSITE" id="PS50978">
    <property type="entry name" value="NEAT"/>
    <property type="match status" value="1"/>
</dbReference>
<protein>
    <submittedName>
        <fullName evidence="11">Heme uptake protein IsdC</fullName>
    </submittedName>
</protein>
<feature type="region of interest" description="Disordered" evidence="7">
    <location>
        <begin position="161"/>
        <end position="214"/>
    </location>
</feature>
<dbReference type="SUPFAM" id="SSF158911">
    <property type="entry name" value="NEAT domain-like"/>
    <property type="match status" value="1"/>
</dbReference>
<reference evidence="11" key="1">
    <citation type="submission" date="2020-03" db="EMBL/GenBank/DDBJ databases">
        <title>Draft sequencing of Paenibacilllus sp. S3N08.</title>
        <authorList>
            <person name="Kim D.-U."/>
        </authorList>
    </citation>
    <scope>NUCLEOTIDE SEQUENCE</scope>
    <source>
        <strain evidence="11">S3N08</strain>
    </source>
</reference>
<dbReference type="NCBIfam" id="TIGR03656">
    <property type="entry name" value="IsdC"/>
    <property type="match status" value="1"/>
</dbReference>
<dbReference type="PANTHER" id="PTHR37824:SF1">
    <property type="entry name" value="IRON-REGULATED SURFACE DETERMINANT PROTEIN C"/>
    <property type="match status" value="1"/>
</dbReference>
<feature type="signal peptide" evidence="9">
    <location>
        <begin position="1"/>
        <end position="28"/>
    </location>
</feature>
<dbReference type="Pfam" id="PF05031">
    <property type="entry name" value="NEAT"/>
    <property type="match status" value="1"/>
</dbReference>
<keyword evidence="8" id="KW-0812">Transmembrane</keyword>
<evidence type="ECO:0000313" key="12">
    <source>
        <dbReference type="Proteomes" id="UP001165962"/>
    </source>
</evidence>
<comment type="subcellular location">
    <subcellularLocation>
        <location evidence="1">Secreted</location>
        <location evidence="1">Cell wall</location>
        <topology evidence="1">Peptidoglycan-anchor</topology>
    </subcellularLocation>
</comment>
<evidence type="ECO:0000256" key="5">
    <source>
        <dbReference type="ARBA" id="ARBA00023004"/>
    </source>
</evidence>
<organism evidence="11 12">
    <name type="scientific">Paenibacillus agricola</name>
    <dbReference type="NCBI Taxonomy" id="2716264"/>
    <lineage>
        <taxon>Bacteria</taxon>
        <taxon>Bacillati</taxon>
        <taxon>Bacillota</taxon>
        <taxon>Bacilli</taxon>
        <taxon>Bacillales</taxon>
        <taxon>Paenibacillaceae</taxon>
        <taxon>Paenibacillus</taxon>
    </lineage>
</organism>
<accession>A0ABX0J5T1</accession>
<dbReference type="NCBIfam" id="TIGR03063">
    <property type="entry name" value="srtB_target"/>
    <property type="match status" value="1"/>
</dbReference>
<keyword evidence="12" id="KW-1185">Reference proteome</keyword>
<keyword evidence="3" id="KW-0964">Secreted</keyword>
<evidence type="ECO:0000256" key="3">
    <source>
        <dbReference type="ARBA" id="ARBA00022525"/>
    </source>
</evidence>
<keyword evidence="5" id="KW-0408">Iron</keyword>
<evidence type="ECO:0000256" key="6">
    <source>
        <dbReference type="ARBA" id="ARBA00023088"/>
    </source>
</evidence>
<dbReference type="InterPro" id="IPR019909">
    <property type="entry name" value="Haem_uptake_protein_IsdC"/>
</dbReference>
<evidence type="ECO:0000256" key="7">
    <source>
        <dbReference type="SAM" id="MobiDB-lite"/>
    </source>
</evidence>
<evidence type="ECO:0000256" key="1">
    <source>
        <dbReference type="ARBA" id="ARBA00004168"/>
    </source>
</evidence>
<dbReference type="EMBL" id="JAAOIW010000002">
    <property type="protein sequence ID" value="NHN29175.1"/>
    <property type="molecule type" value="Genomic_DNA"/>
</dbReference>
<gene>
    <name evidence="11" type="primary">isdC</name>
    <name evidence="11" type="ORF">G9U52_04950</name>
</gene>
<evidence type="ECO:0000313" key="11">
    <source>
        <dbReference type="EMBL" id="NHN29175.1"/>
    </source>
</evidence>
<evidence type="ECO:0000256" key="8">
    <source>
        <dbReference type="SAM" id="Phobius"/>
    </source>
</evidence>
<keyword evidence="4 9" id="KW-0732">Signal</keyword>
<dbReference type="InterPro" id="IPR050436">
    <property type="entry name" value="IsdA"/>
</dbReference>
<dbReference type="Proteomes" id="UP001165962">
    <property type="component" value="Unassembled WGS sequence"/>
</dbReference>